<keyword evidence="4" id="KW-0288">FMN</keyword>
<dbReference type="AlphaFoldDB" id="X6NIX9"/>
<dbReference type="GO" id="GO:0003919">
    <property type="term" value="F:FMN adenylyltransferase activity"/>
    <property type="evidence" value="ECO:0007669"/>
    <property type="project" value="UniProtKB-EC"/>
</dbReference>
<gene>
    <name evidence="15" type="ORF">RFI_11439</name>
</gene>
<dbReference type="PANTHER" id="PTHR23293">
    <property type="entry name" value="FAD SYNTHETASE-RELATED FMN ADENYLYLTRANSFERASE"/>
    <property type="match status" value="1"/>
</dbReference>
<evidence type="ECO:0000256" key="12">
    <source>
        <dbReference type="ARBA" id="ARBA00049494"/>
    </source>
</evidence>
<keyword evidence="13" id="KW-0472">Membrane</keyword>
<sequence length="266" mass="31730">MIIMLVHKRAKKFQEFSRTTNFLGLGLNRYKFPLFQTLSDYKSGLEEYLENHNEHCKAILMGQRRSDPGCDKMDVRCHCSDGWPDIIRINPLLEWEFGHIWNFLLQYKIKYCPLYDLGYTSLAECHWTLPNPLLYHSKQKQFEPAFHLSCGNTERLGRIVRPKRAPWHAHVTRLLLRTSVAAADGDKSDCEKDDCVDLCHKDIPLLPIHVILHGFDDHWDESIQVLFCFFHYVVYTYYTYRYILYMHIKKKKNMYERVFSIKHHLL</sequence>
<keyword evidence="7" id="KW-0547">Nucleotide-binding</keyword>
<dbReference type="GO" id="GO:0005524">
    <property type="term" value="F:ATP binding"/>
    <property type="evidence" value="ECO:0007669"/>
    <property type="project" value="UniProtKB-KW"/>
</dbReference>
<dbReference type="GO" id="GO:0006747">
    <property type="term" value="P:FAD biosynthetic process"/>
    <property type="evidence" value="ECO:0007669"/>
    <property type="project" value="TreeGrafter"/>
</dbReference>
<dbReference type="InterPro" id="IPR002500">
    <property type="entry name" value="PAPS_reduct_dom"/>
</dbReference>
<name>X6NIX9_RETFI</name>
<proteinExistence type="predicted"/>
<keyword evidence="13" id="KW-1133">Transmembrane helix</keyword>
<evidence type="ECO:0000256" key="1">
    <source>
        <dbReference type="ARBA" id="ARBA00004726"/>
    </source>
</evidence>
<dbReference type="OrthoDB" id="270728at2759"/>
<dbReference type="PANTHER" id="PTHR23293:SF9">
    <property type="entry name" value="FAD SYNTHASE"/>
    <property type="match status" value="1"/>
</dbReference>
<dbReference type="SUPFAM" id="SSF52402">
    <property type="entry name" value="Adenine nucleotide alpha hydrolases-like"/>
    <property type="match status" value="1"/>
</dbReference>
<feature type="transmembrane region" description="Helical" evidence="13">
    <location>
        <begin position="223"/>
        <end position="244"/>
    </location>
</feature>
<dbReference type="InterPro" id="IPR014729">
    <property type="entry name" value="Rossmann-like_a/b/a_fold"/>
</dbReference>
<evidence type="ECO:0000313" key="16">
    <source>
        <dbReference type="Proteomes" id="UP000023152"/>
    </source>
</evidence>
<evidence type="ECO:0000259" key="14">
    <source>
        <dbReference type="Pfam" id="PF01507"/>
    </source>
</evidence>
<comment type="catalytic activity">
    <reaction evidence="12">
        <text>FMN + ATP + H(+) = FAD + diphosphate</text>
        <dbReference type="Rhea" id="RHEA:17237"/>
        <dbReference type="ChEBI" id="CHEBI:15378"/>
        <dbReference type="ChEBI" id="CHEBI:30616"/>
        <dbReference type="ChEBI" id="CHEBI:33019"/>
        <dbReference type="ChEBI" id="CHEBI:57692"/>
        <dbReference type="ChEBI" id="CHEBI:58210"/>
        <dbReference type="EC" id="2.7.7.2"/>
    </reaction>
</comment>
<evidence type="ECO:0000256" key="2">
    <source>
        <dbReference type="ARBA" id="ARBA00012393"/>
    </source>
</evidence>
<keyword evidence="13" id="KW-0812">Transmembrane</keyword>
<evidence type="ECO:0000256" key="8">
    <source>
        <dbReference type="ARBA" id="ARBA00022827"/>
    </source>
</evidence>
<feature type="domain" description="Phosphoadenosine phosphosulphate reductase" evidence="14">
    <location>
        <begin position="45"/>
        <end position="128"/>
    </location>
</feature>
<dbReference type="Pfam" id="PF01507">
    <property type="entry name" value="PAPS_reduct"/>
    <property type="match status" value="1"/>
</dbReference>
<evidence type="ECO:0000256" key="11">
    <source>
        <dbReference type="ARBA" id="ARBA00031871"/>
    </source>
</evidence>
<keyword evidence="16" id="KW-1185">Reference proteome</keyword>
<keyword evidence="8" id="KW-0274">FAD</keyword>
<dbReference type="Proteomes" id="UP000023152">
    <property type="component" value="Unassembled WGS sequence"/>
</dbReference>
<evidence type="ECO:0000256" key="9">
    <source>
        <dbReference type="ARBA" id="ARBA00022840"/>
    </source>
</evidence>
<organism evidence="15 16">
    <name type="scientific">Reticulomyxa filosa</name>
    <dbReference type="NCBI Taxonomy" id="46433"/>
    <lineage>
        <taxon>Eukaryota</taxon>
        <taxon>Sar</taxon>
        <taxon>Rhizaria</taxon>
        <taxon>Retaria</taxon>
        <taxon>Foraminifera</taxon>
        <taxon>Monothalamids</taxon>
        <taxon>Reticulomyxidae</taxon>
        <taxon>Reticulomyxa</taxon>
    </lineage>
</organism>
<evidence type="ECO:0000313" key="15">
    <source>
        <dbReference type="EMBL" id="ETO25699.1"/>
    </source>
</evidence>
<keyword evidence="6" id="KW-0548">Nucleotidyltransferase</keyword>
<dbReference type="EMBL" id="ASPP01008333">
    <property type="protein sequence ID" value="ETO25699.1"/>
    <property type="molecule type" value="Genomic_DNA"/>
</dbReference>
<reference evidence="15 16" key="1">
    <citation type="journal article" date="2013" name="Curr. Biol.">
        <title>The Genome of the Foraminiferan Reticulomyxa filosa.</title>
        <authorList>
            <person name="Glockner G."/>
            <person name="Hulsmann N."/>
            <person name="Schleicher M."/>
            <person name="Noegel A.A."/>
            <person name="Eichinger L."/>
            <person name="Gallinger C."/>
            <person name="Pawlowski J."/>
            <person name="Sierra R."/>
            <person name="Euteneuer U."/>
            <person name="Pillet L."/>
            <person name="Moustafa A."/>
            <person name="Platzer M."/>
            <person name="Groth M."/>
            <person name="Szafranski K."/>
            <person name="Schliwa M."/>
        </authorList>
    </citation>
    <scope>NUCLEOTIDE SEQUENCE [LARGE SCALE GENOMIC DNA]</scope>
</reference>
<evidence type="ECO:0000256" key="5">
    <source>
        <dbReference type="ARBA" id="ARBA00022679"/>
    </source>
</evidence>
<keyword evidence="9" id="KW-0067">ATP-binding</keyword>
<dbReference type="Gene3D" id="3.40.50.620">
    <property type="entry name" value="HUPs"/>
    <property type="match status" value="1"/>
</dbReference>
<comment type="pathway">
    <text evidence="1">Cofactor biosynthesis; FAD biosynthesis; FAD from FMN: step 1/1.</text>
</comment>
<keyword evidence="3" id="KW-0285">Flavoprotein</keyword>
<evidence type="ECO:0000256" key="10">
    <source>
        <dbReference type="ARBA" id="ARBA00031145"/>
    </source>
</evidence>
<evidence type="ECO:0000256" key="6">
    <source>
        <dbReference type="ARBA" id="ARBA00022695"/>
    </source>
</evidence>
<keyword evidence="5" id="KW-0808">Transferase</keyword>
<evidence type="ECO:0000256" key="4">
    <source>
        <dbReference type="ARBA" id="ARBA00022643"/>
    </source>
</evidence>
<evidence type="ECO:0000256" key="13">
    <source>
        <dbReference type="SAM" id="Phobius"/>
    </source>
</evidence>
<comment type="caution">
    <text evidence="15">The sequence shown here is derived from an EMBL/GenBank/DDBJ whole genome shotgun (WGS) entry which is preliminary data.</text>
</comment>
<dbReference type="EC" id="2.7.7.2" evidence="2"/>
<protein>
    <recommendedName>
        <fullName evidence="2">FAD synthase</fullName>
        <ecNumber evidence="2">2.7.7.2</ecNumber>
    </recommendedName>
    <alternativeName>
        <fullName evidence="10">FAD pyrophosphorylase</fullName>
    </alternativeName>
    <alternativeName>
        <fullName evidence="11">FMN adenylyltransferase</fullName>
    </alternativeName>
</protein>
<evidence type="ECO:0000256" key="3">
    <source>
        <dbReference type="ARBA" id="ARBA00022630"/>
    </source>
</evidence>
<accession>X6NIX9</accession>
<evidence type="ECO:0000256" key="7">
    <source>
        <dbReference type="ARBA" id="ARBA00022741"/>
    </source>
</evidence>